<reference evidence="1 2" key="1">
    <citation type="journal article" date="2016" name="Mol. Biol. Evol.">
        <title>Comparative Genomics of Early-Diverging Mushroom-Forming Fungi Provides Insights into the Origins of Lignocellulose Decay Capabilities.</title>
        <authorList>
            <person name="Nagy L.G."/>
            <person name="Riley R."/>
            <person name="Tritt A."/>
            <person name="Adam C."/>
            <person name="Daum C."/>
            <person name="Floudas D."/>
            <person name="Sun H."/>
            <person name="Yadav J.S."/>
            <person name="Pangilinan J."/>
            <person name="Larsson K.H."/>
            <person name="Matsuura K."/>
            <person name="Barry K."/>
            <person name="Labutti K."/>
            <person name="Kuo R."/>
            <person name="Ohm R.A."/>
            <person name="Bhattacharya S.S."/>
            <person name="Shirouzu T."/>
            <person name="Yoshinaga Y."/>
            <person name="Martin F.M."/>
            <person name="Grigoriev I.V."/>
            <person name="Hibbett D.S."/>
        </authorList>
    </citation>
    <scope>NUCLEOTIDE SEQUENCE [LARGE SCALE GENOMIC DNA]</scope>
    <source>
        <strain evidence="1 2">CBS 109695</strain>
    </source>
</reference>
<feature type="non-terminal residue" evidence="1">
    <location>
        <position position="1"/>
    </location>
</feature>
<dbReference type="AlphaFoldDB" id="A0A165YTE0"/>
<dbReference type="EMBL" id="KV417690">
    <property type="protein sequence ID" value="KZP09898.1"/>
    <property type="molecule type" value="Genomic_DNA"/>
</dbReference>
<accession>A0A165YTE0</accession>
<evidence type="ECO:0000313" key="2">
    <source>
        <dbReference type="Proteomes" id="UP000076532"/>
    </source>
</evidence>
<keyword evidence="2" id="KW-1185">Reference proteome</keyword>
<proteinExistence type="predicted"/>
<protein>
    <submittedName>
        <fullName evidence="1">Uncharacterized protein</fullName>
    </submittedName>
</protein>
<dbReference type="OrthoDB" id="3270987at2759"/>
<dbReference type="Proteomes" id="UP000076532">
    <property type="component" value="Unassembled WGS sequence"/>
</dbReference>
<gene>
    <name evidence="1" type="ORF">FIBSPDRAFT_992328</name>
</gene>
<evidence type="ECO:0000313" key="1">
    <source>
        <dbReference type="EMBL" id="KZP09898.1"/>
    </source>
</evidence>
<name>A0A165YTE0_9AGAM</name>
<sequence>FSLPLLSNTNLQDKHPETFAIKGIASPIHRCPVEMLSEIFVHTLPTSPFVLSNSHAPLLLERVCRQWKDVTRSTPALWSQITVNLLDGFQEHDAKLASICIARSGKHPLLINLGLGGPADHVASGNPAISLLAAQCERWYALRVELPLDILRELSVVRGRLPLLHGLSIITDDEEPEENDATIPFNIFDSAPRLRYFNTSSFQNLADIVTTGSFRLPWSGLTWLVIDERKAIDIWSILKDCPNLVELDSYITSSDLSEQHDVPAIVLPCLRSLFLQLPVSSTILSTLTLPVLEQASFTLHRNTRGHVWSHPRWDVQSGLATLLSQSNRTLSRLRLSHDRQSHIDFGAQDFIGCMERIAFLNELCNDNRIRGPIFLNVVTDQNALSRLEPVYIGT</sequence>
<organism evidence="1 2">
    <name type="scientific">Athelia psychrophila</name>
    <dbReference type="NCBI Taxonomy" id="1759441"/>
    <lineage>
        <taxon>Eukaryota</taxon>
        <taxon>Fungi</taxon>
        <taxon>Dikarya</taxon>
        <taxon>Basidiomycota</taxon>
        <taxon>Agaricomycotina</taxon>
        <taxon>Agaricomycetes</taxon>
        <taxon>Agaricomycetidae</taxon>
        <taxon>Atheliales</taxon>
        <taxon>Atheliaceae</taxon>
        <taxon>Athelia</taxon>
    </lineage>
</organism>